<accession>A0A3N0VBN9</accession>
<dbReference type="SUPFAM" id="SSF52172">
    <property type="entry name" value="CheY-like"/>
    <property type="match status" value="1"/>
</dbReference>
<dbReference type="InterPro" id="IPR001789">
    <property type="entry name" value="Sig_transdc_resp-reg_receiver"/>
</dbReference>
<dbReference type="AlphaFoldDB" id="A0A3N0VBN9"/>
<keyword evidence="1" id="KW-0597">Phosphoprotein</keyword>
<gene>
    <name evidence="3" type="ORF">ED208_11185</name>
</gene>
<dbReference type="GO" id="GO:0000160">
    <property type="term" value="P:phosphorelay signal transduction system"/>
    <property type="evidence" value="ECO:0007669"/>
    <property type="project" value="InterPro"/>
</dbReference>
<dbReference type="InterPro" id="IPR011006">
    <property type="entry name" value="CheY-like_superfamily"/>
</dbReference>
<dbReference type="SMART" id="SM00448">
    <property type="entry name" value="REC"/>
    <property type="match status" value="1"/>
</dbReference>
<dbReference type="PANTHER" id="PTHR44520">
    <property type="entry name" value="RESPONSE REGULATOR RCP1-RELATED"/>
    <property type="match status" value="1"/>
</dbReference>
<evidence type="ECO:0000256" key="1">
    <source>
        <dbReference type="PROSITE-ProRule" id="PRU00169"/>
    </source>
</evidence>
<dbReference type="Proteomes" id="UP000282106">
    <property type="component" value="Unassembled WGS sequence"/>
</dbReference>
<protein>
    <submittedName>
        <fullName evidence="3">Response regulator</fullName>
    </submittedName>
</protein>
<evidence type="ECO:0000313" key="4">
    <source>
        <dbReference type="Proteomes" id="UP000282106"/>
    </source>
</evidence>
<dbReference type="Pfam" id="PF00072">
    <property type="entry name" value="Response_reg"/>
    <property type="match status" value="1"/>
</dbReference>
<dbReference type="RefSeq" id="WP_123211975.1">
    <property type="nucleotide sequence ID" value="NZ_RJVO01000004.1"/>
</dbReference>
<organism evidence="3 4">
    <name type="scientific">Stagnimonas aquatica</name>
    <dbReference type="NCBI Taxonomy" id="2689987"/>
    <lineage>
        <taxon>Bacteria</taxon>
        <taxon>Pseudomonadati</taxon>
        <taxon>Pseudomonadota</taxon>
        <taxon>Gammaproteobacteria</taxon>
        <taxon>Nevskiales</taxon>
        <taxon>Nevskiaceae</taxon>
        <taxon>Stagnimonas</taxon>
    </lineage>
</organism>
<dbReference type="Gene3D" id="3.40.50.2300">
    <property type="match status" value="1"/>
</dbReference>
<dbReference type="PROSITE" id="PS50110">
    <property type="entry name" value="RESPONSE_REGULATORY"/>
    <property type="match status" value="1"/>
</dbReference>
<dbReference type="InterPro" id="IPR052893">
    <property type="entry name" value="TCS_response_regulator"/>
</dbReference>
<dbReference type="PANTHER" id="PTHR44520:SF2">
    <property type="entry name" value="RESPONSE REGULATOR RCP1"/>
    <property type="match status" value="1"/>
</dbReference>
<sequence length="155" mass="17230">MPTDQSASGYRPVILLVEDNLADLRLAQEVLKEANMAHELLVARDGEQAMKMVRKEGEYAGIKRPDLILLDLNLPRKHGREVLAEIKSDPQLKRIPVLILSTSKAESDVAGCYDAHANCFLTKPVALDDFAVLAGLIRDFWLHWVQLPPAPQPQG</sequence>
<keyword evidence="4" id="KW-1185">Reference proteome</keyword>
<reference evidence="3 4" key="1">
    <citation type="submission" date="2018-10" db="EMBL/GenBank/DDBJ databases">
        <authorList>
            <person name="Chen W.-M."/>
        </authorList>
    </citation>
    <scope>NUCLEOTIDE SEQUENCE [LARGE SCALE GENOMIC DNA]</scope>
    <source>
        <strain evidence="3 4">THS-13</strain>
    </source>
</reference>
<feature type="modified residue" description="4-aspartylphosphate" evidence="1">
    <location>
        <position position="71"/>
    </location>
</feature>
<dbReference type="CDD" id="cd17557">
    <property type="entry name" value="REC_Rcp-like"/>
    <property type="match status" value="1"/>
</dbReference>
<proteinExistence type="predicted"/>
<dbReference type="InParanoid" id="A0A3N0VBN9"/>
<evidence type="ECO:0000313" key="3">
    <source>
        <dbReference type="EMBL" id="ROH89678.1"/>
    </source>
</evidence>
<dbReference type="EMBL" id="RJVO01000004">
    <property type="protein sequence ID" value="ROH89678.1"/>
    <property type="molecule type" value="Genomic_DNA"/>
</dbReference>
<name>A0A3N0VBN9_9GAMM</name>
<evidence type="ECO:0000259" key="2">
    <source>
        <dbReference type="PROSITE" id="PS50110"/>
    </source>
</evidence>
<feature type="domain" description="Response regulatory" evidence="2">
    <location>
        <begin position="13"/>
        <end position="138"/>
    </location>
</feature>
<comment type="caution">
    <text evidence="3">The sequence shown here is derived from an EMBL/GenBank/DDBJ whole genome shotgun (WGS) entry which is preliminary data.</text>
</comment>